<dbReference type="InterPro" id="IPR023214">
    <property type="entry name" value="HAD_sf"/>
</dbReference>
<sequence length="485" mass="56131">MWLRSEKRNKAIHKFTLCTNKKARRSIRKAAWVPKARTVSLYKTCIKSVKKKFGRKAARKSEKLSDECKENYQAQVVPEIYEEAGGGKSLVDNLNDVSISDMPTPNKCYEYHGDGGSGSSYEKPPELLLSQELPKEIEYSTIDLDSNLAITGSQALEGMSYTEKMQFHVTEKKSCEYQKEKYTYSMFAEKICREHVLRVCPVEVGKVIIHWVVGGANGDYHDLQIDINDLNNVSAQEFTNMLDEEMARNVSAAGAEVERLDRQPEHVEVEDTWEAFDPYLFIKHLPPLTFEMRSKCPRAAAEDEVQPRVQPDLDETLVHCSLQELTDASFHFPVLFQDCSYTVYVRTRPFFREFMERVSQMFEVILFTASKRVYADKLLNLLDPDRKWIKYRLFHEHCVCVNGNYIKDLTILGRDLSKTIIIDNSPQAFGYHLNNGIPIESWFEDRSDSELMKLLPFLETLVQVKEDVRPHIRNKFKLFSYLPPD</sequence>
<dbReference type="Pfam" id="PF03031">
    <property type="entry name" value="NIF"/>
    <property type="match status" value="1"/>
</dbReference>
<evidence type="ECO:0000313" key="7">
    <source>
        <dbReference type="Proteomes" id="UP001162162"/>
    </source>
</evidence>
<keyword evidence="2" id="KW-0904">Protein phosphatase</keyword>
<dbReference type="PANTHER" id="PTHR12210">
    <property type="entry name" value="DULLARD PROTEIN PHOSPHATASE"/>
    <property type="match status" value="1"/>
</dbReference>
<dbReference type="Gene3D" id="3.40.50.1000">
    <property type="entry name" value="HAD superfamily/HAD-like"/>
    <property type="match status" value="1"/>
</dbReference>
<evidence type="ECO:0000256" key="4">
    <source>
        <dbReference type="ARBA" id="ARBA00038355"/>
    </source>
</evidence>
<comment type="function">
    <text evidence="3">Probable phosphatase.</text>
</comment>
<keyword evidence="7" id="KW-1185">Reference proteome</keyword>
<dbReference type="InterPro" id="IPR004274">
    <property type="entry name" value="FCP1_dom"/>
</dbReference>
<evidence type="ECO:0000256" key="2">
    <source>
        <dbReference type="ARBA" id="ARBA00022912"/>
    </source>
</evidence>
<feature type="domain" description="FCP1 homology" evidence="5">
    <location>
        <begin position="302"/>
        <end position="461"/>
    </location>
</feature>
<dbReference type="SMART" id="SM00577">
    <property type="entry name" value="CPDc"/>
    <property type="match status" value="1"/>
</dbReference>
<organism evidence="6 7">
    <name type="scientific">Aromia moschata</name>
    <dbReference type="NCBI Taxonomy" id="1265417"/>
    <lineage>
        <taxon>Eukaryota</taxon>
        <taxon>Metazoa</taxon>
        <taxon>Ecdysozoa</taxon>
        <taxon>Arthropoda</taxon>
        <taxon>Hexapoda</taxon>
        <taxon>Insecta</taxon>
        <taxon>Pterygota</taxon>
        <taxon>Neoptera</taxon>
        <taxon>Endopterygota</taxon>
        <taxon>Coleoptera</taxon>
        <taxon>Polyphaga</taxon>
        <taxon>Cucujiformia</taxon>
        <taxon>Chrysomeloidea</taxon>
        <taxon>Cerambycidae</taxon>
        <taxon>Cerambycinae</taxon>
        <taxon>Callichromatini</taxon>
        <taxon>Aromia</taxon>
    </lineage>
</organism>
<dbReference type="GO" id="GO:0004721">
    <property type="term" value="F:phosphoprotein phosphatase activity"/>
    <property type="evidence" value="ECO:0007669"/>
    <property type="project" value="UniProtKB-KW"/>
</dbReference>
<dbReference type="InterPro" id="IPR050365">
    <property type="entry name" value="TIM50"/>
</dbReference>
<keyword evidence="1" id="KW-0378">Hydrolase</keyword>
<evidence type="ECO:0000313" key="6">
    <source>
        <dbReference type="EMBL" id="KAJ8942621.1"/>
    </source>
</evidence>
<evidence type="ECO:0000256" key="3">
    <source>
        <dbReference type="ARBA" id="ARBA00037324"/>
    </source>
</evidence>
<accession>A0AAV8XU43</accession>
<dbReference type="CDD" id="cd07521">
    <property type="entry name" value="HAD_FCP1-like"/>
    <property type="match status" value="1"/>
</dbReference>
<proteinExistence type="inferred from homology"/>
<dbReference type="InterPro" id="IPR036412">
    <property type="entry name" value="HAD-like_sf"/>
</dbReference>
<gene>
    <name evidence="6" type="ORF">NQ318_013334</name>
</gene>
<dbReference type="Proteomes" id="UP001162162">
    <property type="component" value="Unassembled WGS sequence"/>
</dbReference>
<evidence type="ECO:0000256" key="1">
    <source>
        <dbReference type="ARBA" id="ARBA00022801"/>
    </source>
</evidence>
<dbReference type="InterPro" id="IPR011948">
    <property type="entry name" value="Dullard_phosphatase"/>
</dbReference>
<protein>
    <recommendedName>
        <fullName evidence="5">FCP1 homology domain-containing protein</fullName>
    </recommendedName>
</protein>
<dbReference type="SUPFAM" id="SSF56784">
    <property type="entry name" value="HAD-like"/>
    <property type="match status" value="1"/>
</dbReference>
<comment type="caution">
    <text evidence="6">The sequence shown here is derived from an EMBL/GenBank/DDBJ whole genome shotgun (WGS) entry which is preliminary data.</text>
</comment>
<dbReference type="PROSITE" id="PS50969">
    <property type="entry name" value="FCP1"/>
    <property type="match status" value="1"/>
</dbReference>
<evidence type="ECO:0000259" key="5">
    <source>
        <dbReference type="PROSITE" id="PS50969"/>
    </source>
</evidence>
<dbReference type="AlphaFoldDB" id="A0AAV8XU43"/>
<dbReference type="FunFam" id="3.40.50.1000:FF:000015">
    <property type="entry name" value="CTD small phosphatase-like protein 2"/>
    <property type="match status" value="1"/>
</dbReference>
<dbReference type="NCBIfam" id="TIGR02251">
    <property type="entry name" value="HIF-SF_euk"/>
    <property type="match status" value="1"/>
</dbReference>
<comment type="similarity">
    <text evidence="4">Belongs to the CTDSPL2 family.</text>
</comment>
<dbReference type="GO" id="GO:0005634">
    <property type="term" value="C:nucleus"/>
    <property type="evidence" value="ECO:0007669"/>
    <property type="project" value="UniProtKB-ARBA"/>
</dbReference>
<reference evidence="6" key="1">
    <citation type="journal article" date="2023" name="Insect Mol. Biol.">
        <title>Genome sequencing provides insights into the evolution of gene families encoding plant cell wall-degrading enzymes in longhorned beetles.</title>
        <authorList>
            <person name="Shin N.R."/>
            <person name="Okamura Y."/>
            <person name="Kirsch R."/>
            <person name="Pauchet Y."/>
        </authorList>
    </citation>
    <scope>NUCLEOTIDE SEQUENCE</scope>
    <source>
        <strain evidence="6">AMC_N1</strain>
    </source>
</reference>
<dbReference type="EMBL" id="JAPWTK010000318">
    <property type="protein sequence ID" value="KAJ8942621.1"/>
    <property type="molecule type" value="Genomic_DNA"/>
</dbReference>
<name>A0AAV8XU43_9CUCU</name>